<dbReference type="RefSeq" id="WP_186772597.1">
    <property type="nucleotide sequence ID" value="NZ_JACOMF010000036.1"/>
</dbReference>
<accession>A0A9X0R2Y1</accession>
<organism evidence="1 2">
    <name type="scientific">Siccirubricoccus deserti</name>
    <dbReference type="NCBI Taxonomy" id="2013562"/>
    <lineage>
        <taxon>Bacteria</taxon>
        <taxon>Pseudomonadati</taxon>
        <taxon>Pseudomonadota</taxon>
        <taxon>Alphaproteobacteria</taxon>
        <taxon>Acetobacterales</taxon>
        <taxon>Roseomonadaceae</taxon>
        <taxon>Siccirubricoccus</taxon>
    </lineage>
</organism>
<dbReference type="AlphaFoldDB" id="A0A9X0R2Y1"/>
<gene>
    <name evidence="1" type="ORF">H7965_21295</name>
</gene>
<sequence>MLRPGGVALLTTFGKAAWSRFPRRFKDFLRWQRTGFTDFGPSQDLVGVIPDPNVYRGVSHAISYIRQVWSRHFDILEAEDGGIGGYQDIILARRRA</sequence>
<evidence type="ECO:0000313" key="2">
    <source>
        <dbReference type="Proteomes" id="UP000600101"/>
    </source>
</evidence>
<evidence type="ECO:0000313" key="1">
    <source>
        <dbReference type="EMBL" id="MBC4017843.1"/>
    </source>
</evidence>
<keyword evidence="2" id="KW-1185">Reference proteome</keyword>
<reference evidence="1" key="1">
    <citation type="submission" date="2020-08" db="EMBL/GenBank/DDBJ databases">
        <authorList>
            <person name="Hu Y."/>
            <person name="Nguyen S.V."/>
            <person name="Li F."/>
            <person name="Fanning S."/>
        </authorList>
    </citation>
    <scope>NUCLEOTIDE SEQUENCE</scope>
    <source>
        <strain evidence="1">SYSU D8009</strain>
    </source>
</reference>
<proteinExistence type="predicted"/>
<comment type="caution">
    <text evidence="1">The sequence shown here is derived from an EMBL/GenBank/DDBJ whole genome shotgun (WGS) entry which is preliminary data.</text>
</comment>
<name>A0A9X0R2Y1_9PROT</name>
<dbReference type="Proteomes" id="UP000600101">
    <property type="component" value="Unassembled WGS sequence"/>
</dbReference>
<protein>
    <submittedName>
        <fullName evidence="1">Uncharacterized protein</fullName>
    </submittedName>
</protein>
<dbReference type="EMBL" id="JACOMF010000036">
    <property type="protein sequence ID" value="MBC4017843.1"/>
    <property type="molecule type" value="Genomic_DNA"/>
</dbReference>